<proteinExistence type="predicted"/>
<reference evidence="2 3" key="1">
    <citation type="submission" date="2022-10" db="EMBL/GenBank/DDBJ databases">
        <title>Luteolibacter flavescens strain MCCC 1K03193, whole genome shotgun sequencing project.</title>
        <authorList>
            <person name="Zhao G."/>
            <person name="Shen L."/>
        </authorList>
    </citation>
    <scope>NUCLEOTIDE SEQUENCE [LARGE SCALE GENOMIC DNA]</scope>
    <source>
        <strain evidence="2 3">MCCC 1K03193</strain>
    </source>
</reference>
<protein>
    <submittedName>
        <fullName evidence="2">Uncharacterized protein</fullName>
    </submittedName>
</protein>
<keyword evidence="3" id="KW-1185">Reference proteome</keyword>
<accession>A0ABT3FQC3</accession>
<evidence type="ECO:0000256" key="1">
    <source>
        <dbReference type="SAM" id="MobiDB-lite"/>
    </source>
</evidence>
<name>A0ABT3FQC3_9BACT</name>
<organism evidence="2 3">
    <name type="scientific">Luteolibacter flavescens</name>
    <dbReference type="NCBI Taxonomy" id="1859460"/>
    <lineage>
        <taxon>Bacteria</taxon>
        <taxon>Pseudomonadati</taxon>
        <taxon>Verrucomicrobiota</taxon>
        <taxon>Verrucomicrobiia</taxon>
        <taxon>Verrucomicrobiales</taxon>
        <taxon>Verrucomicrobiaceae</taxon>
        <taxon>Luteolibacter</taxon>
    </lineage>
</organism>
<gene>
    <name evidence="2" type="ORF">OKA04_13650</name>
</gene>
<sequence length="452" mass="50110">MNRIPLVVLVSGLLSGWPLRAEEPVRIYSGEGIQVRVFFEDEETGEIGGEMTLGGAVLPYTGVADDDGSVEGNLIVGGKSQEFTATTKGDAVTLVTGGKTYRLTAGGKPAPEVAPAPAPGKKTAPAAAMPTMTLKRMELRDVTMGGVVSHTMLIPADWNLAGHVEWSNDGTASWQFNFKITGPNQEKIAALPAITLSYTESKGLKMPAQGTPPPRDLGAWIVELVKKTNQAVSDVRLIDSRRDAAAEAERKALARQLGTNDQGTTTEVHVITIGYRQNGVLMREEMRLMYVRFAPIDNVNIRSQMWTLFTNGIIAAPDADFDRMKPQLIAIAGTVETVPKWWNQMMQVRGQIMQKKAEEAFAEIRRRGEMYDRISDEQFAAWKRWNDQDNEAQRKRIQGIYEVQDYRDRDGSRVELPFHHKHVFSDGQGNYVLTNDYTNKPGAAFEEIQADR</sequence>
<feature type="region of interest" description="Disordered" evidence="1">
    <location>
        <begin position="106"/>
        <end position="125"/>
    </location>
</feature>
<dbReference type="Proteomes" id="UP001207930">
    <property type="component" value="Unassembled WGS sequence"/>
</dbReference>
<comment type="caution">
    <text evidence="2">The sequence shown here is derived from an EMBL/GenBank/DDBJ whole genome shotgun (WGS) entry which is preliminary data.</text>
</comment>
<evidence type="ECO:0000313" key="3">
    <source>
        <dbReference type="Proteomes" id="UP001207930"/>
    </source>
</evidence>
<dbReference type="EMBL" id="JAPDDS010000007">
    <property type="protein sequence ID" value="MCW1885780.1"/>
    <property type="molecule type" value="Genomic_DNA"/>
</dbReference>
<evidence type="ECO:0000313" key="2">
    <source>
        <dbReference type="EMBL" id="MCW1885780.1"/>
    </source>
</evidence>
<dbReference type="RefSeq" id="WP_264501737.1">
    <property type="nucleotide sequence ID" value="NZ_JAPDDS010000007.1"/>
</dbReference>